<evidence type="ECO:0000256" key="9">
    <source>
        <dbReference type="PIRSR" id="PIRSR036421-3"/>
    </source>
</evidence>
<evidence type="ECO:0000256" key="10">
    <source>
        <dbReference type="SAM" id="MobiDB-lite"/>
    </source>
</evidence>
<feature type="active site" description="Charge relay system" evidence="8">
    <location>
        <position position="992"/>
    </location>
</feature>
<keyword evidence="4 7" id="KW-0645">Protease</keyword>
<dbReference type="InterPro" id="IPR029045">
    <property type="entry name" value="ClpP/crotonase-like_dom_sf"/>
</dbReference>
<keyword evidence="5 7" id="KW-0378">Hydrolase</keyword>
<dbReference type="InterPro" id="IPR005151">
    <property type="entry name" value="Tail-specific_protease"/>
</dbReference>
<dbReference type="PIRSF" id="PIRSF036421">
    <property type="entry name" value="Tricorn_protease"/>
    <property type="match status" value="1"/>
</dbReference>
<reference evidence="13" key="1">
    <citation type="journal article" date="2016" name="Front. Microbiol.">
        <title>Genome Sequence of the Piezophilic, Mesophilic Sulfate-Reducing Bacterium Desulfovibrio indicus J2T.</title>
        <authorList>
            <person name="Cao J."/>
            <person name="Maignien L."/>
            <person name="Shao Z."/>
            <person name="Alain K."/>
            <person name="Jebbar M."/>
        </authorList>
    </citation>
    <scope>NUCLEOTIDE SEQUENCE</scope>
    <source>
        <strain evidence="13">JCM 32048</strain>
    </source>
</reference>
<feature type="signal peptide" evidence="11">
    <location>
        <begin position="1"/>
        <end position="19"/>
    </location>
</feature>
<dbReference type="SUPFAM" id="SSF50156">
    <property type="entry name" value="PDZ domain-like"/>
    <property type="match status" value="1"/>
</dbReference>
<dbReference type="InterPro" id="IPR012393">
    <property type="entry name" value="Tricorn_protease"/>
</dbReference>
<feature type="region of interest" description="Disordered" evidence="10">
    <location>
        <begin position="489"/>
        <end position="514"/>
    </location>
</feature>
<keyword evidence="11" id="KW-0732">Signal</keyword>
<dbReference type="InterPro" id="IPR036034">
    <property type="entry name" value="PDZ_sf"/>
</dbReference>
<dbReference type="Gene3D" id="2.30.42.10">
    <property type="match status" value="1"/>
</dbReference>
<evidence type="ECO:0000256" key="4">
    <source>
        <dbReference type="ARBA" id="ARBA00022670"/>
    </source>
</evidence>
<dbReference type="InterPro" id="IPR011042">
    <property type="entry name" value="6-blade_b-propeller_TolB-like"/>
</dbReference>
<protein>
    <recommendedName>
        <fullName evidence="7">Tricorn protease homolog</fullName>
        <ecNumber evidence="7">3.4.21.-</ecNumber>
    </recommendedName>
</protein>
<dbReference type="InterPro" id="IPR028204">
    <property type="entry name" value="Tricorn_C1"/>
</dbReference>
<keyword evidence="3 7" id="KW-0963">Cytoplasm</keyword>
<feature type="domain" description="Tail specific protease" evidence="12">
    <location>
        <begin position="821"/>
        <end position="1003"/>
    </location>
</feature>
<dbReference type="SUPFAM" id="SSF82171">
    <property type="entry name" value="DPP6 N-terminal domain-like"/>
    <property type="match status" value="2"/>
</dbReference>
<comment type="subcellular location">
    <subcellularLocation>
        <location evidence="1 7">Cytoplasm</location>
    </subcellularLocation>
</comment>
<comment type="function">
    <text evidence="7">Degrades oligopeptides.</text>
</comment>
<dbReference type="Pfam" id="PF07676">
    <property type="entry name" value="PD40"/>
    <property type="match status" value="2"/>
</dbReference>
<dbReference type="RefSeq" id="WP_238189908.1">
    <property type="nucleotide sequence ID" value="NZ_BPQJ01000003.1"/>
</dbReference>
<dbReference type="GO" id="GO:0005737">
    <property type="term" value="C:cytoplasm"/>
    <property type="evidence" value="ECO:0007669"/>
    <property type="project" value="UniProtKB-SubCell"/>
</dbReference>
<dbReference type="PANTHER" id="PTHR43253:SF1">
    <property type="entry name" value="TRICORN PROTEASE HOMOLOG 2-RELATED"/>
    <property type="match status" value="1"/>
</dbReference>
<accession>A0AA37M3J3</accession>
<feature type="site" description="Transition state stabilizer; via amide nitrogen" evidence="9">
    <location>
        <position position="935"/>
    </location>
</feature>
<evidence type="ECO:0000313" key="13">
    <source>
        <dbReference type="EMBL" id="GJD60879.1"/>
    </source>
</evidence>
<feature type="active site" description="Nucleophile" evidence="8">
    <location>
        <position position="934"/>
    </location>
</feature>
<dbReference type="SUPFAM" id="SSF52096">
    <property type="entry name" value="ClpP/crotonase"/>
    <property type="match status" value="1"/>
</dbReference>
<dbReference type="Pfam" id="PF26549">
    <property type="entry name" value="Tricorn_N"/>
    <property type="match status" value="1"/>
</dbReference>
<comment type="caution">
    <text evidence="13">The sequence shown here is derived from an EMBL/GenBank/DDBJ whole genome shotgun (WGS) entry which is preliminary data.</text>
</comment>
<dbReference type="PANTHER" id="PTHR43253">
    <property type="entry name" value="TRICORN PROTEASE HOMOLOG 2-RELATED"/>
    <property type="match status" value="1"/>
</dbReference>
<keyword evidence="14" id="KW-1185">Reference proteome</keyword>
<evidence type="ECO:0000256" key="11">
    <source>
        <dbReference type="SAM" id="SignalP"/>
    </source>
</evidence>
<evidence type="ECO:0000256" key="1">
    <source>
        <dbReference type="ARBA" id="ARBA00004496"/>
    </source>
</evidence>
<dbReference type="Pfam" id="PF14684">
    <property type="entry name" value="Tricorn_C1"/>
    <property type="match status" value="1"/>
</dbReference>
<keyword evidence="6 7" id="KW-0720">Serine protease</keyword>
<evidence type="ECO:0000256" key="2">
    <source>
        <dbReference type="ARBA" id="ARBA00008524"/>
    </source>
</evidence>
<dbReference type="GO" id="GO:0006508">
    <property type="term" value="P:proteolysis"/>
    <property type="evidence" value="ECO:0007669"/>
    <property type="project" value="UniProtKB-UniRule"/>
</dbReference>
<dbReference type="Gene3D" id="3.30.750.44">
    <property type="match status" value="1"/>
</dbReference>
<name>A0AA37M3J3_9HYPH</name>
<sequence length="1042" mass="113822">MRRLLVIALFLLCTAEARAAEPPLWLREPALSPDGSRIAFRVRGRIWTVPAGGGEARALTPAGLHAETPLWSPDGRSLAFASDRSGALNLYSAPAEGGAAKRLTWYSRDERPMSVTPDGWAALFASWRLGDATRTFAPPGLSEHASQVYAVPLAGGRETLVLPNAALDARWDPEGRRLLYTSPNVEQRFRQHQVSRAVRQVWLYDAATGRHERLTDGTRESRDAVWLPGGEIAYLGEASGSLNVWRLSLTDRVPHQVTQFEDDGPVRFLSASRDGDLAFARDGQIYRLRRGTALPEPVPVTVAEATFPDEVPARISDFTDLAPSPSGHEVALVSLGEIYVASRDGKSVKRITRTAGEERGPAFSPDGRRLVYAAERDGHWGLYEARPAHADERGFAQATHLVERALPTPPGDAFLPTWSPDGRHLAYIHDRGAVHVLDPATGTDREVVPPGLFYPYRDASWWLSWSPDGRWLALPVQLDRGFTHNVAVVPADGSRPPRRVAPAGEGQSEAQWSPDGGMLIWRSEPEDLHSASGATEPQIFDPEGLEDREHRLSQGHVDVVQAVLMRDGVSLLVVEQSERPKGEGYAVTGTLRDLRQGTRRTLFSDLPCRRFSPVRLSRDQRTLSFLSANGFTEVDLTKGTSRHVRVEAEAGHDPAARLAAGFDQSWRLTRAKFLDPGMHGVDWEAVRSRYARFLPALADARDLAELLSEMAGELDASHTRAVLGPGVPPGEETASLGLFYDETYPGPGMRVAAILPAGPFDAGDTQLAPGDVITAIDGEAVPEEGGLRRLLRGAKDRRIEVAFAKPDGTERRERRVPVSLERERDLAFERWRRQRRDAVAARSCGRLGYVHVRAMNAASYRGTFAEVFGRFGRAEGLVVDVRFNGGGNLHNQLLTMLSGRPYLTFAPRSGPVQNDPRDRWSRPSAVLMNGASYSDASIFPQGYHDLGIGPLIGEPVAGTGTFVWWVSSPIVPRLTYGLPQVALYRTDGSRLENTDVLPDLAVPADPAAWAEGRDPQLDAAVDRLLGGTGGACQPASAEAAPR</sequence>
<organism evidence="13 14">
    <name type="scientific">Methylobacterium frigidaeris</name>
    <dbReference type="NCBI Taxonomy" id="2038277"/>
    <lineage>
        <taxon>Bacteria</taxon>
        <taxon>Pseudomonadati</taxon>
        <taxon>Pseudomonadota</taxon>
        <taxon>Alphaproteobacteria</taxon>
        <taxon>Hyphomicrobiales</taxon>
        <taxon>Methylobacteriaceae</taxon>
        <taxon>Methylobacterium</taxon>
    </lineage>
</organism>
<evidence type="ECO:0000256" key="7">
    <source>
        <dbReference type="PIRNR" id="PIRNR036421"/>
    </source>
</evidence>
<dbReference type="Gene3D" id="3.90.226.10">
    <property type="entry name" value="2-enoyl-CoA Hydratase, Chain A, domain 1"/>
    <property type="match status" value="1"/>
</dbReference>
<evidence type="ECO:0000313" key="14">
    <source>
        <dbReference type="Proteomes" id="UP001055286"/>
    </source>
</evidence>
<dbReference type="GO" id="GO:0008236">
    <property type="term" value="F:serine-type peptidase activity"/>
    <property type="evidence" value="ECO:0007669"/>
    <property type="project" value="UniProtKB-UniRule"/>
</dbReference>
<dbReference type="EC" id="3.4.21.-" evidence="7"/>
<dbReference type="Proteomes" id="UP001055286">
    <property type="component" value="Unassembled WGS sequence"/>
</dbReference>
<reference evidence="13" key="2">
    <citation type="submission" date="2021-08" db="EMBL/GenBank/DDBJ databases">
        <authorList>
            <person name="Tani A."/>
            <person name="Ola A."/>
            <person name="Ogura Y."/>
            <person name="Katsura K."/>
            <person name="Hayashi T."/>
        </authorList>
    </citation>
    <scope>NUCLEOTIDE SEQUENCE</scope>
    <source>
        <strain evidence="13">JCM 32048</strain>
    </source>
</reference>
<feature type="chain" id="PRO_5041346061" description="Tricorn protease homolog" evidence="11">
    <location>
        <begin position="20"/>
        <end position="1042"/>
    </location>
</feature>
<evidence type="ECO:0000256" key="6">
    <source>
        <dbReference type="ARBA" id="ARBA00022825"/>
    </source>
</evidence>
<evidence type="ECO:0000256" key="8">
    <source>
        <dbReference type="PIRSR" id="PIRSR036421-1"/>
    </source>
</evidence>
<proteinExistence type="inferred from homology"/>
<gene>
    <name evidence="13" type="primary">tolB_1</name>
    <name evidence="13" type="ORF">MPEAHAMD_1019</name>
</gene>
<dbReference type="Gene3D" id="2.120.10.30">
    <property type="entry name" value="TolB, C-terminal domain"/>
    <property type="match status" value="1"/>
</dbReference>
<dbReference type="AlphaFoldDB" id="A0AA37M3J3"/>
<evidence type="ECO:0000259" key="12">
    <source>
        <dbReference type="SMART" id="SM00245"/>
    </source>
</evidence>
<dbReference type="SMART" id="SM00245">
    <property type="entry name" value="TSPc"/>
    <property type="match status" value="1"/>
</dbReference>
<dbReference type="EMBL" id="BPQJ01000003">
    <property type="protein sequence ID" value="GJD60879.1"/>
    <property type="molecule type" value="Genomic_DNA"/>
</dbReference>
<dbReference type="Gene3D" id="2.120.10.60">
    <property type="entry name" value="Tricorn protease N-terminal domain"/>
    <property type="match status" value="2"/>
</dbReference>
<evidence type="ECO:0000256" key="5">
    <source>
        <dbReference type="ARBA" id="ARBA00022801"/>
    </source>
</evidence>
<comment type="similarity">
    <text evidence="2 7">Belongs to the peptidase S41B family.</text>
</comment>
<dbReference type="CDD" id="cd07562">
    <property type="entry name" value="Peptidase_S41_TRI"/>
    <property type="match status" value="1"/>
</dbReference>
<dbReference type="Pfam" id="PF03572">
    <property type="entry name" value="Peptidase_S41"/>
    <property type="match status" value="1"/>
</dbReference>
<dbReference type="InterPro" id="IPR011659">
    <property type="entry name" value="WD40"/>
</dbReference>
<evidence type="ECO:0000256" key="3">
    <source>
        <dbReference type="ARBA" id="ARBA00022490"/>
    </source>
</evidence>
<feature type="active site" description="Charge relay system" evidence="8">
    <location>
        <position position="718"/>
    </location>
</feature>